<evidence type="ECO:0000313" key="2">
    <source>
        <dbReference type="Proteomes" id="UP000694005"/>
    </source>
</evidence>
<dbReference type="Gramene" id="A08p02840.2_BraZ1">
    <property type="protein sequence ID" value="A08p02840.2_BraZ1.CDS.1"/>
    <property type="gene ID" value="A08g02840.2_BraZ1"/>
</dbReference>
<organism evidence="1 2">
    <name type="scientific">Brassica campestris</name>
    <name type="common">Field mustard</name>
    <dbReference type="NCBI Taxonomy" id="3711"/>
    <lineage>
        <taxon>Eukaryota</taxon>
        <taxon>Viridiplantae</taxon>
        <taxon>Streptophyta</taxon>
        <taxon>Embryophyta</taxon>
        <taxon>Tracheophyta</taxon>
        <taxon>Spermatophyta</taxon>
        <taxon>Magnoliopsida</taxon>
        <taxon>eudicotyledons</taxon>
        <taxon>Gunneridae</taxon>
        <taxon>Pentapetalae</taxon>
        <taxon>rosids</taxon>
        <taxon>malvids</taxon>
        <taxon>Brassicales</taxon>
        <taxon>Brassicaceae</taxon>
        <taxon>Brassiceae</taxon>
        <taxon>Brassica</taxon>
    </lineage>
</organism>
<proteinExistence type="predicted"/>
<gene>
    <name evidence="1" type="ORF">BRAPAZ1V2_A08P02840.2</name>
</gene>
<dbReference type="AlphaFoldDB" id="A0A8D9M364"/>
<feature type="non-terminal residue" evidence="1">
    <location>
        <position position="59"/>
    </location>
</feature>
<protein>
    <recommendedName>
        <fullName evidence="3">RNase H type-1 domain-containing protein</fullName>
    </recommendedName>
</protein>
<sequence length="59" mass="6510">MAMRQAIQEARILGHKRLVCEADSLQLVKALNGGEVPLEIYGIVADIFVSSVYFDVIAF</sequence>
<evidence type="ECO:0008006" key="3">
    <source>
        <dbReference type="Google" id="ProtNLM"/>
    </source>
</evidence>
<dbReference type="Proteomes" id="UP000694005">
    <property type="component" value="Chromosome A08"/>
</dbReference>
<reference evidence="1 2" key="1">
    <citation type="submission" date="2021-07" db="EMBL/GenBank/DDBJ databases">
        <authorList>
            <consortium name="Genoscope - CEA"/>
            <person name="William W."/>
        </authorList>
    </citation>
    <scope>NUCLEOTIDE SEQUENCE [LARGE SCALE GENOMIC DNA]</scope>
</reference>
<dbReference type="EMBL" id="LS974624">
    <property type="protein sequence ID" value="CAG7896618.1"/>
    <property type="molecule type" value="Genomic_DNA"/>
</dbReference>
<accession>A0A8D9M364</accession>
<name>A0A8D9M364_BRACM</name>
<evidence type="ECO:0000313" key="1">
    <source>
        <dbReference type="EMBL" id="CAG7896618.1"/>
    </source>
</evidence>